<evidence type="ECO:0000259" key="9">
    <source>
        <dbReference type="PROSITE" id="PS51495"/>
    </source>
</evidence>
<dbReference type="InterPro" id="IPR011993">
    <property type="entry name" value="PH-like_dom_sf"/>
</dbReference>
<dbReference type="SUPFAM" id="SSF46785">
    <property type="entry name" value="Winged helix' DNA-binding domain"/>
    <property type="match status" value="2"/>
</dbReference>
<dbReference type="InterPro" id="IPR037855">
    <property type="entry name" value="Vps36"/>
</dbReference>
<keyword evidence="11" id="KW-1185">Reference proteome</keyword>
<dbReference type="PANTHER" id="PTHR13128">
    <property type="entry name" value="VACUOLAR PROTEIN-SORTING-ASSOCIATED PROTEIN 36"/>
    <property type="match status" value="1"/>
</dbReference>
<dbReference type="GO" id="GO:0032266">
    <property type="term" value="F:phosphatidylinositol-3-phosphate binding"/>
    <property type="evidence" value="ECO:0007669"/>
    <property type="project" value="UniProtKB-UniRule"/>
</dbReference>
<comment type="function">
    <text evidence="7">Component of the ESCRT-II complex (endosomal sorting complex required for transport II), which is required for multivesicular body (MVB) formation and sorting of endosomal cargo proteins into MVBs.</text>
</comment>
<dbReference type="FunFam" id="1.10.10.10:FF:000170">
    <property type="entry name" value="Vacuolar protein-sorting-associated protein 36"/>
    <property type="match status" value="1"/>
</dbReference>
<dbReference type="Pfam" id="PF11605">
    <property type="entry name" value="Vps36_ESCRT-II"/>
    <property type="match status" value="1"/>
</dbReference>
<dbReference type="GO" id="GO:0043328">
    <property type="term" value="P:protein transport to vacuole involved in ubiquitin-dependent protein catabolic process via the multivesicular body sorting pathway"/>
    <property type="evidence" value="ECO:0007669"/>
    <property type="project" value="UniProtKB-UniRule"/>
</dbReference>
<dbReference type="Gene3D" id="2.30.29.30">
    <property type="entry name" value="Pleckstrin-homology domain (PH domain)/Phosphotyrosine-binding domain (PTB)"/>
    <property type="match status" value="1"/>
</dbReference>
<dbReference type="InterPro" id="IPR040608">
    <property type="entry name" value="Snf8/Vps36"/>
</dbReference>
<keyword evidence="5 7" id="KW-0653">Protein transport</keyword>
<sequence length="465" mass="51886">MDRFSWTSSSSTCVFPGESGVHQQSGVRIYDGDKKTTFENGSLKLTTHRIVWDDLDQQDRAIAVPLSLVSKVEEQSSGFMSSAKVAVTLHPPPANKEPGPCVSSPYGCVKFSFKQGGHSEFFARLMEQVNKRSWMQQSAQQSSSSTAGKGLNRPRGVGGIVGIERKLEEKSKETDNYIQKAFKDLDALMEKAKEMVAIADKVASKLEEKKGAITEDETVTFKSYLLSMGIANPVTKETHGSGASYHKELAKELGTFLQKIITDEGGMMTLTDVYCRFNRARGMELVSPEDLINAANMFSAVNIPLSLVAQMVEHCTGIAEVMDGFCLSSVHYCEDRFHIQYYAIVRVTRIFSFIRRTKPEKSERMITVMTRVSLCLLPLRLRSFDSGVLVIQVLSHNDEEVIRTTRQMLDEKSSLTAEELAHLAKVSVMLARERLLVTEQAGKACRDDSVEGLRFYPNFLVERTD</sequence>
<dbReference type="PROSITE" id="PS51495">
    <property type="entry name" value="GLUE"/>
    <property type="match status" value="1"/>
</dbReference>
<evidence type="ECO:0000256" key="8">
    <source>
        <dbReference type="SAM" id="MobiDB-lite"/>
    </source>
</evidence>
<keyword evidence="4 7" id="KW-0963">Cytoplasm</keyword>
<comment type="subcellular location">
    <subcellularLocation>
        <location evidence="7">Cytoplasm</location>
    </subcellularLocation>
    <subcellularLocation>
        <location evidence="7">Endosome</location>
    </subcellularLocation>
</comment>
<feature type="domain" description="GLUE N-terminal" evidence="9">
    <location>
        <begin position="4"/>
        <end position="141"/>
    </location>
</feature>
<feature type="compositionally biased region" description="Low complexity" evidence="8">
    <location>
        <begin position="136"/>
        <end position="145"/>
    </location>
</feature>
<reference evidence="10 11" key="1">
    <citation type="submission" date="2022-05" db="EMBL/GenBank/DDBJ databases">
        <authorList>
            <consortium name="Genoscope - CEA"/>
            <person name="William W."/>
        </authorList>
    </citation>
    <scope>NUCLEOTIDE SEQUENCE [LARGE SCALE GENOMIC DNA]</scope>
</reference>
<name>A0AAU9W606_9CNID</name>
<dbReference type="GO" id="GO:0043130">
    <property type="term" value="F:ubiquitin binding"/>
    <property type="evidence" value="ECO:0007669"/>
    <property type="project" value="UniProtKB-UniRule"/>
</dbReference>
<protein>
    <recommendedName>
        <fullName evidence="2 7">Vacuolar protein-sorting-associated protein 36</fullName>
    </recommendedName>
    <alternativeName>
        <fullName evidence="6 7">ESCRT-II complex subunit VPS36</fullName>
    </alternativeName>
</protein>
<dbReference type="AlphaFoldDB" id="A0AAU9W606"/>
<dbReference type="InterPro" id="IPR021648">
    <property type="entry name" value="GLUE_dom"/>
</dbReference>
<dbReference type="InterPro" id="IPR036388">
    <property type="entry name" value="WH-like_DNA-bd_sf"/>
</dbReference>
<organism evidence="10 11">
    <name type="scientific">Pocillopora meandrina</name>
    <dbReference type="NCBI Taxonomy" id="46732"/>
    <lineage>
        <taxon>Eukaryota</taxon>
        <taxon>Metazoa</taxon>
        <taxon>Cnidaria</taxon>
        <taxon>Anthozoa</taxon>
        <taxon>Hexacorallia</taxon>
        <taxon>Scleractinia</taxon>
        <taxon>Astrocoeniina</taxon>
        <taxon>Pocilloporidae</taxon>
        <taxon>Pocillopora</taxon>
    </lineage>
</organism>
<dbReference type="InterPro" id="IPR036390">
    <property type="entry name" value="WH_DNA-bd_sf"/>
</dbReference>
<comment type="caution">
    <text evidence="10">The sequence shown here is derived from an EMBL/GenBank/DDBJ whole genome shotgun (WGS) entry which is preliminary data.</text>
</comment>
<dbReference type="SUPFAM" id="SSF50729">
    <property type="entry name" value="PH domain-like"/>
    <property type="match status" value="1"/>
</dbReference>
<comment type="subunit">
    <text evidence="7">Component of the endosomal sorting complex required for transport II (ESCRT-II).</text>
</comment>
<dbReference type="Pfam" id="PF04157">
    <property type="entry name" value="EAP30"/>
    <property type="match status" value="2"/>
</dbReference>
<evidence type="ECO:0000256" key="1">
    <source>
        <dbReference type="ARBA" id="ARBA00009697"/>
    </source>
</evidence>
<evidence type="ECO:0000256" key="2">
    <source>
        <dbReference type="ARBA" id="ARBA00017953"/>
    </source>
</evidence>
<evidence type="ECO:0000256" key="5">
    <source>
        <dbReference type="ARBA" id="ARBA00022927"/>
    </source>
</evidence>
<evidence type="ECO:0000256" key="4">
    <source>
        <dbReference type="ARBA" id="ARBA00022490"/>
    </source>
</evidence>
<comment type="similarity">
    <text evidence="1 7">Belongs to the VPS36 family.</text>
</comment>
<keyword evidence="3 7" id="KW-0813">Transport</keyword>
<dbReference type="GO" id="GO:0031902">
    <property type="term" value="C:late endosome membrane"/>
    <property type="evidence" value="ECO:0007669"/>
    <property type="project" value="UniProtKB-UniRule"/>
</dbReference>
<evidence type="ECO:0000256" key="3">
    <source>
        <dbReference type="ARBA" id="ARBA00022448"/>
    </source>
</evidence>
<gene>
    <name evidence="10" type="ORF">PMEA_00033029</name>
</gene>
<dbReference type="Gene3D" id="1.10.10.10">
    <property type="entry name" value="Winged helix-like DNA-binding domain superfamily/Winged helix DNA-binding domain"/>
    <property type="match status" value="2"/>
</dbReference>
<proteinExistence type="inferred from homology"/>
<dbReference type="GO" id="GO:0000814">
    <property type="term" value="C:ESCRT II complex"/>
    <property type="evidence" value="ECO:0007669"/>
    <property type="project" value="UniProtKB-UniRule"/>
</dbReference>
<accession>A0AAU9W606</accession>
<dbReference type="Gene3D" id="6.10.140.260">
    <property type="match status" value="1"/>
</dbReference>
<dbReference type="Proteomes" id="UP001159428">
    <property type="component" value="Unassembled WGS sequence"/>
</dbReference>
<keyword evidence="7" id="KW-0967">Endosome</keyword>
<feature type="region of interest" description="Disordered" evidence="8">
    <location>
        <begin position="133"/>
        <end position="155"/>
    </location>
</feature>
<dbReference type="EMBL" id="CALNXJ010000008">
    <property type="protein sequence ID" value="CAH3045982.1"/>
    <property type="molecule type" value="Genomic_DNA"/>
</dbReference>
<dbReference type="PANTHER" id="PTHR13128:SF12">
    <property type="entry name" value="VACUOLAR PROTEIN-SORTING-ASSOCIATED PROTEIN 36"/>
    <property type="match status" value="1"/>
</dbReference>
<evidence type="ECO:0000256" key="6">
    <source>
        <dbReference type="ARBA" id="ARBA00030114"/>
    </source>
</evidence>
<dbReference type="FunFam" id="1.10.10.10:FF:000416">
    <property type="entry name" value="Vacuolar protein-sorting-associated protein 36"/>
    <property type="match status" value="1"/>
</dbReference>
<evidence type="ECO:0000313" key="11">
    <source>
        <dbReference type="Proteomes" id="UP001159428"/>
    </source>
</evidence>
<evidence type="ECO:0000313" key="10">
    <source>
        <dbReference type="EMBL" id="CAH3045982.1"/>
    </source>
</evidence>
<evidence type="ECO:0000256" key="7">
    <source>
        <dbReference type="RuleBase" id="RU367095"/>
    </source>
</evidence>